<protein>
    <submittedName>
        <fullName evidence="2">Uncharacterized protein</fullName>
    </submittedName>
</protein>
<gene>
    <name evidence="2" type="ORF">GCM10022207_72900</name>
</gene>
<evidence type="ECO:0000256" key="1">
    <source>
        <dbReference type="SAM" id="MobiDB-lite"/>
    </source>
</evidence>
<evidence type="ECO:0000313" key="2">
    <source>
        <dbReference type="EMBL" id="GAA3894251.1"/>
    </source>
</evidence>
<accession>A0ABP7L6V3</accession>
<proteinExistence type="predicted"/>
<keyword evidence="3" id="KW-1185">Reference proteome</keyword>
<dbReference type="Proteomes" id="UP001501563">
    <property type="component" value="Unassembled WGS sequence"/>
</dbReference>
<sequence length="103" mass="10770">MTPWAMHRVGRGGRLERVGLTVASRSEVGADSGQWCPGFCGRLQGRPVDTVRRPLVAQRSEKEWALRLPRGAPDAGDGSAGVVLPPGHPIRGGAAARGIAPPS</sequence>
<evidence type="ECO:0000313" key="3">
    <source>
        <dbReference type="Proteomes" id="UP001501563"/>
    </source>
</evidence>
<reference evidence="3" key="1">
    <citation type="journal article" date="2019" name="Int. J. Syst. Evol. Microbiol.">
        <title>The Global Catalogue of Microorganisms (GCM) 10K type strain sequencing project: providing services to taxonomists for standard genome sequencing and annotation.</title>
        <authorList>
            <consortium name="The Broad Institute Genomics Platform"/>
            <consortium name="The Broad Institute Genome Sequencing Center for Infectious Disease"/>
            <person name="Wu L."/>
            <person name="Ma J."/>
        </authorList>
    </citation>
    <scope>NUCLEOTIDE SEQUENCE [LARGE SCALE GENOMIC DNA]</scope>
    <source>
        <strain evidence="3">JCM 16578</strain>
    </source>
</reference>
<dbReference type="EMBL" id="BAAAZA010000032">
    <property type="protein sequence ID" value="GAA3894251.1"/>
    <property type="molecule type" value="Genomic_DNA"/>
</dbReference>
<feature type="region of interest" description="Disordered" evidence="1">
    <location>
        <begin position="69"/>
        <end position="103"/>
    </location>
</feature>
<comment type="caution">
    <text evidence="2">The sequence shown here is derived from an EMBL/GenBank/DDBJ whole genome shotgun (WGS) entry which is preliminary data.</text>
</comment>
<name>A0ABP7L6V3_9ACTN</name>
<organism evidence="2 3">
    <name type="scientific">Streptomyces lannensis</name>
    <dbReference type="NCBI Taxonomy" id="766498"/>
    <lineage>
        <taxon>Bacteria</taxon>
        <taxon>Bacillati</taxon>
        <taxon>Actinomycetota</taxon>
        <taxon>Actinomycetes</taxon>
        <taxon>Kitasatosporales</taxon>
        <taxon>Streptomycetaceae</taxon>
        <taxon>Streptomyces</taxon>
    </lineage>
</organism>
<feature type="compositionally biased region" description="Low complexity" evidence="1">
    <location>
        <begin position="89"/>
        <end position="103"/>
    </location>
</feature>